<gene>
    <name evidence="2" type="primary">POLR3E_0</name>
    <name evidence="3" type="synonym">POLR3E_1</name>
    <name evidence="2" type="ORF">g.51743</name>
    <name evidence="3" type="ORF">g.51747</name>
</gene>
<dbReference type="PANTHER" id="PTHR12069">
    <property type="entry name" value="DNA-DIRECTED RNA POLYMERASES III 80 KDA POLYPEPTIDE RNA POLYMERASE III SUBUNIT 5"/>
    <property type="match status" value="1"/>
</dbReference>
<dbReference type="AlphaFoldDB" id="A0A146L4G1"/>
<dbReference type="EMBL" id="GDHC01016969">
    <property type="protein sequence ID" value="JAQ01660.1"/>
    <property type="molecule type" value="Transcribed_RNA"/>
</dbReference>
<dbReference type="InterPro" id="IPR006886">
    <property type="entry name" value="RNA_pol_III_Rpc5"/>
</dbReference>
<sequence>MSEDEEDPVVDEIPVYLTHDLCDNLFVYQFPVHPAASSGNLKVVKSRIKPENQEVVLEMGLDTSSVNFDKSHGELIAANVDKDKHSSQRTYPTKIMDRLRLDSSRALIDRDSYAVGTMCNGELVISPIRGVVSLAPSFSHISNVEEEPEEEEEEAAAKVVRVQFPRAESDRAKKAREASYTHFMEKTGVEPWFNTQFHDVDSAIAKLERTRLTSGFSRGGKPLDLTSENYLDALLPKETDLGSTRAPSLPDHLTSIAQLRELPLKDQVHRILEQVRTVTATQLGWLLGCDKSKILDCLQTCAVLVQGNWVLRSDLLYKNCVNGIPAAVIANARDFILHEFHQGKQIERKELANKLGIPPDEIKQIMAHLAVLRQNKLWHFRLPPDEEFIAEYTEIVDQQNLLWEARMRDINEQISVTTNPPPTKSRRRKESEASTASTDVEGAESVGDVIKGSRRRKNSEKSSSERRKSGEGPEAPSRKKAADKEKPDEKGTRRKNEEDKPKRKQRKKKDDVSAGDMPVPISMVKQEPIVKQEPPS</sequence>
<organism evidence="2">
    <name type="scientific">Lygus hesperus</name>
    <name type="common">Western plant bug</name>
    <dbReference type="NCBI Taxonomy" id="30085"/>
    <lineage>
        <taxon>Eukaryota</taxon>
        <taxon>Metazoa</taxon>
        <taxon>Ecdysozoa</taxon>
        <taxon>Arthropoda</taxon>
        <taxon>Hexapoda</taxon>
        <taxon>Insecta</taxon>
        <taxon>Pterygota</taxon>
        <taxon>Neoptera</taxon>
        <taxon>Paraneoptera</taxon>
        <taxon>Hemiptera</taxon>
        <taxon>Heteroptera</taxon>
        <taxon>Panheteroptera</taxon>
        <taxon>Cimicomorpha</taxon>
        <taxon>Miridae</taxon>
        <taxon>Mirini</taxon>
        <taxon>Lygus</taxon>
    </lineage>
</organism>
<evidence type="ECO:0000256" key="1">
    <source>
        <dbReference type="SAM" id="MobiDB-lite"/>
    </source>
</evidence>
<protein>
    <submittedName>
        <fullName evidence="2">DNA-directed RNA polymerase III subunit RPC5</fullName>
    </submittedName>
</protein>
<dbReference type="Pfam" id="PF04801">
    <property type="entry name" value="RPC5"/>
    <property type="match status" value="1"/>
</dbReference>
<name>A0A146L4G1_LYGHE</name>
<dbReference type="GO" id="GO:0042797">
    <property type="term" value="P:tRNA transcription by RNA polymerase III"/>
    <property type="evidence" value="ECO:0007669"/>
    <property type="project" value="TreeGrafter"/>
</dbReference>
<dbReference type="GO" id="GO:0005666">
    <property type="term" value="C:RNA polymerase III complex"/>
    <property type="evidence" value="ECO:0007669"/>
    <property type="project" value="TreeGrafter"/>
</dbReference>
<dbReference type="EMBL" id="GDHC01001730">
    <property type="protein sequence ID" value="JAQ16899.1"/>
    <property type="molecule type" value="Transcribed_RNA"/>
</dbReference>
<feature type="region of interest" description="Disordered" evidence="1">
    <location>
        <begin position="413"/>
        <end position="536"/>
    </location>
</feature>
<dbReference type="PANTHER" id="PTHR12069:SF0">
    <property type="entry name" value="DNA-DIRECTED RNA POLYMERASE III SUBUNIT RPC5"/>
    <property type="match status" value="1"/>
</dbReference>
<keyword evidence="2" id="KW-0804">Transcription</keyword>
<feature type="compositionally biased region" description="Basic and acidic residues" evidence="1">
    <location>
        <begin position="459"/>
        <end position="501"/>
    </location>
</feature>
<evidence type="ECO:0000313" key="3">
    <source>
        <dbReference type="EMBL" id="JAQ16899.1"/>
    </source>
</evidence>
<accession>A0A146L4G1</accession>
<reference evidence="2" key="1">
    <citation type="journal article" date="2016" name="Gigascience">
        <title>De novo construction of an expanded transcriptome assembly for the western tarnished plant bug, Lygus hesperus.</title>
        <authorList>
            <person name="Tassone E.E."/>
            <person name="Geib S.M."/>
            <person name="Hall B."/>
            <person name="Fabrick J.A."/>
            <person name="Brent C.S."/>
            <person name="Hull J.J."/>
        </authorList>
    </citation>
    <scope>NUCLEOTIDE SEQUENCE</scope>
</reference>
<keyword evidence="2" id="KW-0240">DNA-directed RNA polymerase</keyword>
<proteinExistence type="predicted"/>
<evidence type="ECO:0000313" key="2">
    <source>
        <dbReference type="EMBL" id="JAQ01660.1"/>
    </source>
</evidence>